<dbReference type="Gene3D" id="1.10.260.40">
    <property type="entry name" value="lambda repressor-like DNA-binding domains"/>
    <property type="match status" value="1"/>
</dbReference>
<dbReference type="SMART" id="SM00530">
    <property type="entry name" value="HTH_XRE"/>
    <property type="match status" value="1"/>
</dbReference>
<evidence type="ECO:0000259" key="1">
    <source>
        <dbReference type="PROSITE" id="PS50943"/>
    </source>
</evidence>
<name>R6P148_9FIRM</name>
<dbReference type="PROSITE" id="PS50943">
    <property type="entry name" value="HTH_CROC1"/>
    <property type="match status" value="1"/>
</dbReference>
<organism evidence="2 3">
    <name type="scientific">[Clostridium] leptum CAG:27</name>
    <dbReference type="NCBI Taxonomy" id="1263068"/>
    <lineage>
        <taxon>Bacteria</taxon>
        <taxon>Bacillati</taxon>
        <taxon>Bacillota</taxon>
        <taxon>Clostridia</taxon>
        <taxon>Eubacteriales</taxon>
        <taxon>Oscillospiraceae</taxon>
        <taxon>Oscillospiraceae incertae sedis</taxon>
    </lineage>
</organism>
<protein>
    <submittedName>
        <fullName evidence="2">Helix-turn-helix domain protein</fullName>
    </submittedName>
</protein>
<comment type="caution">
    <text evidence="2">The sequence shown here is derived from an EMBL/GenBank/DDBJ whole genome shotgun (WGS) entry which is preliminary data.</text>
</comment>
<dbReference type="InterPro" id="IPR010982">
    <property type="entry name" value="Lambda_DNA-bd_dom_sf"/>
</dbReference>
<dbReference type="Proteomes" id="UP000018168">
    <property type="component" value="Unassembled WGS sequence"/>
</dbReference>
<dbReference type="InterPro" id="IPR001387">
    <property type="entry name" value="Cro/C1-type_HTH"/>
</dbReference>
<proteinExistence type="predicted"/>
<dbReference type="Pfam" id="PF01381">
    <property type="entry name" value="HTH_3"/>
    <property type="match status" value="1"/>
</dbReference>
<gene>
    <name evidence="2" type="ORF">BN578_01693</name>
</gene>
<feature type="domain" description="HTH cro/C1-type" evidence="1">
    <location>
        <begin position="44"/>
        <end position="98"/>
    </location>
</feature>
<dbReference type="CDD" id="cd00093">
    <property type="entry name" value="HTH_XRE"/>
    <property type="match status" value="1"/>
</dbReference>
<evidence type="ECO:0000313" key="3">
    <source>
        <dbReference type="Proteomes" id="UP000018168"/>
    </source>
</evidence>
<reference evidence="2" key="1">
    <citation type="submission" date="2012-11" db="EMBL/GenBank/DDBJ databases">
        <title>Dependencies among metagenomic species, viruses, plasmids and units of genetic variation.</title>
        <authorList>
            <person name="Nielsen H.B."/>
            <person name="Almeida M."/>
            <person name="Juncker A.S."/>
            <person name="Rasmussen S."/>
            <person name="Li J."/>
            <person name="Sunagawa S."/>
            <person name="Plichta D."/>
            <person name="Gautier L."/>
            <person name="Le Chatelier E."/>
            <person name="Peletier E."/>
            <person name="Bonde I."/>
            <person name="Nielsen T."/>
            <person name="Manichanh C."/>
            <person name="Arumugam M."/>
            <person name="Batto J."/>
            <person name="Santos M.B.Q.D."/>
            <person name="Blom N."/>
            <person name="Borruel N."/>
            <person name="Burgdorf K.S."/>
            <person name="Boumezbeur F."/>
            <person name="Casellas F."/>
            <person name="Dore J."/>
            <person name="Guarner F."/>
            <person name="Hansen T."/>
            <person name="Hildebrand F."/>
            <person name="Kaas R.S."/>
            <person name="Kennedy S."/>
            <person name="Kristiansen K."/>
            <person name="Kultima J.R."/>
            <person name="Leonard P."/>
            <person name="Levenez F."/>
            <person name="Lund O."/>
            <person name="Moumen B."/>
            <person name="Le Paslier D."/>
            <person name="Pons N."/>
            <person name="Pedersen O."/>
            <person name="Prifti E."/>
            <person name="Qin J."/>
            <person name="Raes J."/>
            <person name="Tap J."/>
            <person name="Tims S."/>
            <person name="Ussery D.W."/>
            <person name="Yamada T."/>
            <person name="MetaHit consortium"/>
            <person name="Renault P."/>
            <person name="Sicheritz-Ponten T."/>
            <person name="Bork P."/>
            <person name="Wang J."/>
            <person name="Brunak S."/>
            <person name="Ehrlich S.D."/>
        </authorList>
    </citation>
    <scope>NUCLEOTIDE SEQUENCE [LARGE SCALE GENOMIC DNA]</scope>
</reference>
<accession>R6P148</accession>
<dbReference type="AlphaFoldDB" id="R6P148"/>
<dbReference type="SUPFAM" id="SSF47413">
    <property type="entry name" value="lambda repressor-like DNA-binding domains"/>
    <property type="match status" value="1"/>
</dbReference>
<evidence type="ECO:0000313" key="2">
    <source>
        <dbReference type="EMBL" id="CDC03692.1"/>
    </source>
</evidence>
<dbReference type="GO" id="GO:0003677">
    <property type="term" value="F:DNA binding"/>
    <property type="evidence" value="ECO:0007669"/>
    <property type="project" value="InterPro"/>
</dbReference>
<sequence length="130" mass="14941">MKGEIKMSLQEKLTNAKLADDLFRDLSPKEKKFEDLMAKISSKILEERLSRNMSQKEFAKFMGVSQGLVSRWENGNENFTYEKTIEIFEKLNIDFDISFIPRSEYYVIPTGIWAKSVKGYAFQPGLLGAG</sequence>
<dbReference type="EMBL" id="CBEP010000014">
    <property type="protein sequence ID" value="CDC03692.1"/>
    <property type="molecule type" value="Genomic_DNA"/>
</dbReference>